<dbReference type="Proteomes" id="UP000567246">
    <property type="component" value="Unassembled WGS sequence"/>
</dbReference>
<reference evidence="3 4" key="1">
    <citation type="submission" date="2020-08" db="EMBL/GenBank/DDBJ databases">
        <title>Sequencing the genomes of 1000 actinobacteria strains.</title>
        <authorList>
            <person name="Klenk H.-P."/>
        </authorList>
    </citation>
    <scope>NUCLEOTIDE SEQUENCE [LARGE SCALE GENOMIC DNA]</scope>
    <source>
        <strain evidence="3 4">DSM 17945</strain>
    </source>
</reference>
<comment type="caution">
    <text evidence="3">The sequence shown here is derived from an EMBL/GenBank/DDBJ whole genome shotgun (WGS) entry which is preliminary data.</text>
</comment>
<keyword evidence="4" id="KW-1185">Reference proteome</keyword>
<feature type="region of interest" description="Disordered" evidence="1">
    <location>
        <begin position="1"/>
        <end position="26"/>
    </location>
</feature>
<sequence length="321" mass="34688">MVHDDGADGPAPGGGRVPGGAPPPGIAHGTAHLRVFQPLAAYPDAVQARLIAGAHRTRAEVEAEAAERARRRLARPVTDPFPEPGEDDLVRVLQDEQGSAFYCPDEFGLRAEMAAAQLEETMLPLAYEAAVPTAARAMNRGRVLVALEEEWGLSPDPDADRAHPDEEDGPGRDEDGPSGRHRVQTRTATWGVPHGWLAVFDPEEPVRRLVDGERTAYRRAPALAALERAGHAAAALSRHAPDAELIAELTVMVEWLGAFHPDSHVELDYGGLTRHVWPDDSVFDLWTLIDALEEGDEATAGVAQGRLNRRWAAVGMLARLT</sequence>
<evidence type="ECO:0000259" key="2">
    <source>
        <dbReference type="Pfam" id="PF26312"/>
    </source>
</evidence>
<dbReference type="InterPro" id="IPR058396">
    <property type="entry name" value="DUF8083"/>
</dbReference>
<evidence type="ECO:0000313" key="3">
    <source>
        <dbReference type="EMBL" id="MBB5849227.1"/>
    </source>
</evidence>
<dbReference type="RefSeq" id="WP_338104316.1">
    <property type="nucleotide sequence ID" value="NZ_BAABAG010000009.1"/>
</dbReference>
<protein>
    <recommendedName>
        <fullName evidence="2">DUF8083 domain-containing protein</fullName>
    </recommendedName>
</protein>
<feature type="domain" description="DUF8083" evidence="2">
    <location>
        <begin position="30"/>
        <end position="317"/>
    </location>
</feature>
<gene>
    <name evidence="3" type="ORF">HDA33_001791</name>
</gene>
<feature type="compositionally biased region" description="Basic and acidic residues" evidence="1">
    <location>
        <begin position="158"/>
        <end position="178"/>
    </location>
</feature>
<organism evidence="3 4">
    <name type="scientific">Micrococcus endophyticus</name>
    <dbReference type="NCBI Taxonomy" id="455343"/>
    <lineage>
        <taxon>Bacteria</taxon>
        <taxon>Bacillati</taxon>
        <taxon>Actinomycetota</taxon>
        <taxon>Actinomycetes</taxon>
        <taxon>Micrococcales</taxon>
        <taxon>Micrococcaceae</taxon>
        <taxon>Micrococcus</taxon>
    </lineage>
</organism>
<feature type="region of interest" description="Disordered" evidence="1">
    <location>
        <begin position="153"/>
        <end position="183"/>
    </location>
</feature>
<dbReference type="Pfam" id="PF26312">
    <property type="entry name" value="DUF8083"/>
    <property type="match status" value="1"/>
</dbReference>
<evidence type="ECO:0000313" key="4">
    <source>
        <dbReference type="Proteomes" id="UP000567246"/>
    </source>
</evidence>
<proteinExistence type="predicted"/>
<dbReference type="AlphaFoldDB" id="A0A7W9N1L9"/>
<name>A0A7W9N1L9_9MICC</name>
<accession>A0A7W9N1L9</accession>
<dbReference type="EMBL" id="JACHMW010000001">
    <property type="protein sequence ID" value="MBB5849227.1"/>
    <property type="molecule type" value="Genomic_DNA"/>
</dbReference>
<evidence type="ECO:0000256" key="1">
    <source>
        <dbReference type="SAM" id="MobiDB-lite"/>
    </source>
</evidence>